<reference evidence="1 2" key="1">
    <citation type="submission" date="2018-05" db="EMBL/GenBank/DDBJ databases">
        <title>Leucothrix arctica sp. nov., isolated from Arctic seawater.</title>
        <authorList>
            <person name="Choi A."/>
            <person name="Baek K."/>
        </authorList>
    </citation>
    <scope>NUCLEOTIDE SEQUENCE [LARGE SCALE GENOMIC DNA]</scope>
    <source>
        <strain evidence="1 2">IMCC9719</strain>
    </source>
</reference>
<accession>A0A317C7R9</accession>
<dbReference type="AlphaFoldDB" id="A0A317C7R9"/>
<dbReference type="Proteomes" id="UP000245506">
    <property type="component" value="Unassembled WGS sequence"/>
</dbReference>
<comment type="caution">
    <text evidence="1">The sequence shown here is derived from an EMBL/GenBank/DDBJ whole genome shotgun (WGS) entry which is preliminary data.</text>
</comment>
<protein>
    <submittedName>
        <fullName evidence="1">Uncharacterized protein</fullName>
    </submittedName>
</protein>
<organism evidence="1 2">
    <name type="scientific">Leucothrix arctica</name>
    <dbReference type="NCBI Taxonomy" id="1481894"/>
    <lineage>
        <taxon>Bacteria</taxon>
        <taxon>Pseudomonadati</taxon>
        <taxon>Pseudomonadota</taxon>
        <taxon>Gammaproteobacteria</taxon>
        <taxon>Thiotrichales</taxon>
        <taxon>Thiotrichaceae</taxon>
        <taxon>Leucothrix</taxon>
    </lineage>
</organism>
<evidence type="ECO:0000313" key="2">
    <source>
        <dbReference type="Proteomes" id="UP000245506"/>
    </source>
</evidence>
<gene>
    <name evidence="1" type="ORF">DKT75_15450</name>
</gene>
<keyword evidence="2" id="KW-1185">Reference proteome</keyword>
<dbReference type="RefSeq" id="WP_109824334.1">
    <property type="nucleotide sequence ID" value="NZ_QGKL01000039.1"/>
</dbReference>
<evidence type="ECO:0000313" key="1">
    <source>
        <dbReference type="EMBL" id="PWQ94685.1"/>
    </source>
</evidence>
<dbReference type="EMBL" id="QGKL01000039">
    <property type="protein sequence ID" value="PWQ94685.1"/>
    <property type="molecule type" value="Genomic_DNA"/>
</dbReference>
<sequence>MSYTAKLIVNEIEFSVDLPEDLVDSLSENFKKGDVVELDYWKSKGVAKSLALAIPTPDRPASYSQINYAESIAKALDIDLPEDISKAKSCRNFLDKYVEAFQEQLNQKKTLQKLVSKAVRTSRLLEASKLVDSGLSLESVAEQMEVKLTKTIEDYLSELMAWEKTASETEEYRIVMKLIAEKETGVDLHKKYVPYP</sequence>
<name>A0A317C7R9_9GAMM</name>
<proteinExistence type="predicted"/>